<sequence length="84" mass="8953">MKSNTSLSLDSAVLEQAKQAAAADGMTLSAWAESALLDKVMRNSARIAANYEHSQGRATVEYFAEAEAERAAMNDAIRASGSSW</sequence>
<comment type="caution">
    <text evidence="1">The sequence shown here is derived from an EMBL/GenBank/DDBJ whole genome shotgun (WGS) entry which is preliminary data.</text>
</comment>
<gene>
    <name evidence="1" type="ORF">IU459_23165</name>
</gene>
<name>A0ABS0CX19_9NOCA</name>
<accession>A0ABS0CX19</accession>
<keyword evidence="2" id="KW-1185">Reference proteome</keyword>
<organism evidence="1 2">
    <name type="scientific">Nocardia amamiensis</name>
    <dbReference type="NCBI Taxonomy" id="404578"/>
    <lineage>
        <taxon>Bacteria</taxon>
        <taxon>Bacillati</taxon>
        <taxon>Actinomycetota</taxon>
        <taxon>Actinomycetes</taxon>
        <taxon>Mycobacteriales</taxon>
        <taxon>Nocardiaceae</taxon>
        <taxon>Nocardia</taxon>
    </lineage>
</organism>
<proteinExistence type="predicted"/>
<reference evidence="1 2" key="1">
    <citation type="submission" date="2020-10" db="EMBL/GenBank/DDBJ databases">
        <title>Identification of Nocardia species via Next-generation sequencing and recognition of intraspecies genetic diversity.</title>
        <authorList>
            <person name="Li P."/>
            <person name="Li P."/>
            <person name="Lu B."/>
        </authorList>
    </citation>
    <scope>NUCLEOTIDE SEQUENCE [LARGE SCALE GENOMIC DNA]</scope>
    <source>
        <strain evidence="1 2">BJ06-0157</strain>
    </source>
</reference>
<evidence type="ECO:0000313" key="2">
    <source>
        <dbReference type="Proteomes" id="UP000702209"/>
    </source>
</evidence>
<dbReference type="EMBL" id="JADLQX010000018">
    <property type="protein sequence ID" value="MBF6300423.1"/>
    <property type="molecule type" value="Genomic_DNA"/>
</dbReference>
<dbReference type="RefSeq" id="WP_195131669.1">
    <property type="nucleotide sequence ID" value="NZ_JADLQX010000018.1"/>
</dbReference>
<dbReference type="Proteomes" id="UP000702209">
    <property type="component" value="Unassembled WGS sequence"/>
</dbReference>
<protein>
    <submittedName>
        <fullName evidence="1">Uncharacterized protein</fullName>
    </submittedName>
</protein>
<evidence type="ECO:0000313" key="1">
    <source>
        <dbReference type="EMBL" id="MBF6300423.1"/>
    </source>
</evidence>